<feature type="transmembrane region" description="Helical" evidence="2">
    <location>
        <begin position="269"/>
        <end position="291"/>
    </location>
</feature>
<dbReference type="EMBL" id="CAACVJ010000124">
    <property type="protein sequence ID" value="VEP13657.1"/>
    <property type="molecule type" value="Genomic_DNA"/>
</dbReference>
<dbReference type="InterPro" id="IPR016174">
    <property type="entry name" value="Di-haem_cyt_TM"/>
</dbReference>
<dbReference type="InterPro" id="IPR027387">
    <property type="entry name" value="Cytb/b6-like_sf"/>
</dbReference>
<reference evidence="4 5" key="1">
    <citation type="submission" date="2019-01" db="EMBL/GenBank/DDBJ databases">
        <authorList>
            <person name="Brito A."/>
        </authorList>
    </citation>
    <scope>NUCLEOTIDE SEQUENCE [LARGE SCALE GENOMIC DNA]</scope>
    <source>
        <strain evidence="4">1</strain>
    </source>
</reference>
<feature type="transmembrane region" description="Helical" evidence="2">
    <location>
        <begin position="171"/>
        <end position="190"/>
    </location>
</feature>
<keyword evidence="2" id="KW-0812">Transmembrane</keyword>
<name>A0A563VQV9_9CYAN</name>
<feature type="transmembrane region" description="Helical" evidence="2">
    <location>
        <begin position="116"/>
        <end position="141"/>
    </location>
</feature>
<protein>
    <submittedName>
        <fullName evidence="4">Cytochrome b6</fullName>
    </submittedName>
</protein>
<evidence type="ECO:0000313" key="4">
    <source>
        <dbReference type="EMBL" id="VEP13657.1"/>
    </source>
</evidence>
<evidence type="ECO:0000256" key="2">
    <source>
        <dbReference type="SAM" id="Phobius"/>
    </source>
</evidence>
<keyword evidence="2" id="KW-0472">Membrane</keyword>
<dbReference type="PANTHER" id="PTHR19271">
    <property type="entry name" value="CYTOCHROME B"/>
    <property type="match status" value="1"/>
</dbReference>
<keyword evidence="1" id="KW-0602">Photosynthesis</keyword>
<evidence type="ECO:0000256" key="1">
    <source>
        <dbReference type="ARBA" id="ARBA00022531"/>
    </source>
</evidence>
<feature type="domain" description="Cytochrome b/b6 N-terminal region profile" evidence="3">
    <location>
        <begin position="88"/>
        <end position="298"/>
    </location>
</feature>
<organism evidence="4 5">
    <name type="scientific">Hyella patelloides LEGE 07179</name>
    <dbReference type="NCBI Taxonomy" id="945734"/>
    <lineage>
        <taxon>Bacteria</taxon>
        <taxon>Bacillati</taxon>
        <taxon>Cyanobacteriota</taxon>
        <taxon>Cyanophyceae</taxon>
        <taxon>Pleurocapsales</taxon>
        <taxon>Hyellaceae</taxon>
        <taxon>Hyella</taxon>
    </lineage>
</organism>
<dbReference type="PROSITE" id="PS51002">
    <property type="entry name" value="CYTB_NTER"/>
    <property type="match status" value="1"/>
</dbReference>
<gene>
    <name evidence="4" type="ORF">H1P_210038</name>
</gene>
<dbReference type="GO" id="GO:0016491">
    <property type="term" value="F:oxidoreductase activity"/>
    <property type="evidence" value="ECO:0007669"/>
    <property type="project" value="InterPro"/>
</dbReference>
<proteinExistence type="predicted"/>
<feature type="transmembrane region" description="Helical" evidence="2">
    <location>
        <begin position="197"/>
        <end position="221"/>
    </location>
</feature>
<dbReference type="InterPro" id="IPR005797">
    <property type="entry name" value="Cyt_b/b6_N"/>
</dbReference>
<dbReference type="RefSeq" id="WP_144864616.1">
    <property type="nucleotide sequence ID" value="NZ_LR213782.1"/>
</dbReference>
<dbReference type="PANTHER" id="PTHR19271:SF16">
    <property type="entry name" value="CYTOCHROME B"/>
    <property type="match status" value="1"/>
</dbReference>
<accession>A0A563VQV9</accession>
<dbReference type="Pfam" id="PF00033">
    <property type="entry name" value="Cytochrome_B"/>
    <property type="match status" value="1"/>
</dbReference>
<keyword evidence="2" id="KW-1133">Transmembrane helix</keyword>
<evidence type="ECO:0000259" key="3">
    <source>
        <dbReference type="PROSITE" id="PS51002"/>
    </source>
</evidence>
<keyword evidence="5" id="KW-1185">Reference proteome</keyword>
<dbReference type="GO" id="GO:0009055">
    <property type="term" value="F:electron transfer activity"/>
    <property type="evidence" value="ECO:0007669"/>
    <property type="project" value="InterPro"/>
</dbReference>
<dbReference type="GO" id="GO:0016020">
    <property type="term" value="C:membrane"/>
    <property type="evidence" value="ECO:0007669"/>
    <property type="project" value="InterPro"/>
</dbReference>
<dbReference type="Gene3D" id="1.20.810.10">
    <property type="entry name" value="Cytochrome Bc1 Complex, Chain C"/>
    <property type="match status" value="1"/>
</dbReference>
<evidence type="ECO:0000313" key="5">
    <source>
        <dbReference type="Proteomes" id="UP000320055"/>
    </source>
</evidence>
<dbReference type="AlphaFoldDB" id="A0A563VQV9"/>
<dbReference type="OrthoDB" id="9804503at2"/>
<feature type="transmembrane region" description="Helical" evidence="2">
    <location>
        <begin position="53"/>
        <end position="74"/>
    </location>
</feature>
<dbReference type="SUPFAM" id="SSF81342">
    <property type="entry name" value="Transmembrane di-heme cytochromes"/>
    <property type="match status" value="1"/>
</dbReference>
<dbReference type="Proteomes" id="UP000320055">
    <property type="component" value="Unassembled WGS sequence"/>
</dbReference>
<dbReference type="GO" id="GO:0022904">
    <property type="term" value="P:respiratory electron transport chain"/>
    <property type="evidence" value="ECO:0007669"/>
    <property type="project" value="InterPro"/>
</dbReference>
<sequence>MSSQDLELASRIGELVSHFSEEWEEYQDWLRDIISSRLVLRERYPAWQTVVIFHWRLLYFVAYVGIVMVVNRLLKKLKSFLLEKDFLNFTILSERVATVTQLLGIARYRYILQRTATLLAVVELTLCGIAAFTGILLAFYYQPTALGAYNSLTMIVEEVTNGSLILSLHNLAGHSLIVLALVQIVVMFLGRRFLLSWLTAWISGICLTLTAIGLSWTAIVLNWEQTSFWRFKIELSIVASIPLVGSNLRDILSGGNGISSLTLQHMYALHSYILAVVAIILSITHLTALICQEQNWKPENKKFRLMQLCNKYVSNEESSSV</sequence>
<dbReference type="GO" id="GO:0015979">
    <property type="term" value="P:photosynthesis"/>
    <property type="evidence" value="ECO:0007669"/>
    <property type="project" value="UniProtKB-KW"/>
</dbReference>